<evidence type="ECO:0000313" key="2">
    <source>
        <dbReference type="EMBL" id="EIE23407.1"/>
    </source>
</evidence>
<organism evidence="2 3">
    <name type="scientific">Coccomyxa subellipsoidea (strain C-169)</name>
    <name type="common">Green microalga</name>
    <dbReference type="NCBI Taxonomy" id="574566"/>
    <lineage>
        <taxon>Eukaryota</taxon>
        <taxon>Viridiplantae</taxon>
        <taxon>Chlorophyta</taxon>
        <taxon>core chlorophytes</taxon>
        <taxon>Trebouxiophyceae</taxon>
        <taxon>Trebouxiophyceae incertae sedis</taxon>
        <taxon>Coccomyxaceae</taxon>
        <taxon>Coccomyxa</taxon>
        <taxon>Coccomyxa subellipsoidea</taxon>
    </lineage>
</organism>
<protein>
    <recommendedName>
        <fullName evidence="4">Bifunctional inhibitor/plant lipid transfer protein/seed storage helical domain-containing protein</fullName>
    </recommendedName>
</protein>
<dbReference type="GeneID" id="17041399"/>
<evidence type="ECO:0000313" key="3">
    <source>
        <dbReference type="Proteomes" id="UP000007264"/>
    </source>
</evidence>
<dbReference type="KEGG" id="csl:COCSUDRAFT_41660"/>
<keyword evidence="1" id="KW-0732">Signal</keyword>
<accession>I0YYD8</accession>
<proteinExistence type="predicted"/>
<dbReference type="Proteomes" id="UP000007264">
    <property type="component" value="Unassembled WGS sequence"/>
</dbReference>
<dbReference type="OrthoDB" id="10358194at2759"/>
<evidence type="ECO:0008006" key="4">
    <source>
        <dbReference type="Google" id="ProtNLM"/>
    </source>
</evidence>
<dbReference type="RefSeq" id="XP_005647951.1">
    <property type="nucleotide sequence ID" value="XM_005647894.1"/>
</dbReference>
<keyword evidence="3" id="KW-1185">Reference proteome</keyword>
<name>I0YYD8_COCSC</name>
<dbReference type="AlphaFoldDB" id="I0YYD8"/>
<sequence length="142" mass="14381">MRRVTTTCLFCFIVALLCQSPSISAATTNPCVSATLSMVGVCGNFVTKVRNSASNLVGAPDAAIAAAAAQGEQPSTQCCGVYHDFLSSGCNCDKGVLALAAAQSTPEEAVATQTRVWKAACSIEPSFDHCAVATAASTATLG</sequence>
<comment type="caution">
    <text evidence="2">The sequence shown here is derived from an EMBL/GenBank/DDBJ whole genome shotgun (WGS) entry which is preliminary data.</text>
</comment>
<dbReference type="EMBL" id="AGSI01000007">
    <property type="protein sequence ID" value="EIE23407.1"/>
    <property type="molecule type" value="Genomic_DNA"/>
</dbReference>
<feature type="chain" id="PRO_5003637406" description="Bifunctional inhibitor/plant lipid transfer protein/seed storage helical domain-containing protein" evidence="1">
    <location>
        <begin position="26"/>
        <end position="142"/>
    </location>
</feature>
<evidence type="ECO:0000256" key="1">
    <source>
        <dbReference type="SAM" id="SignalP"/>
    </source>
</evidence>
<feature type="signal peptide" evidence="1">
    <location>
        <begin position="1"/>
        <end position="25"/>
    </location>
</feature>
<gene>
    <name evidence="2" type="ORF">COCSUDRAFT_41660</name>
</gene>
<reference evidence="2 3" key="1">
    <citation type="journal article" date="2012" name="Genome Biol.">
        <title>The genome of the polar eukaryotic microalga coccomyxa subellipsoidea reveals traits of cold adaptation.</title>
        <authorList>
            <person name="Blanc G."/>
            <person name="Agarkova I."/>
            <person name="Grimwood J."/>
            <person name="Kuo A."/>
            <person name="Brueggeman A."/>
            <person name="Dunigan D."/>
            <person name="Gurnon J."/>
            <person name="Ladunga I."/>
            <person name="Lindquist E."/>
            <person name="Lucas S."/>
            <person name="Pangilinan J."/>
            <person name="Proschold T."/>
            <person name="Salamov A."/>
            <person name="Schmutz J."/>
            <person name="Weeks D."/>
            <person name="Yamada T."/>
            <person name="Claverie J.M."/>
            <person name="Grigoriev I."/>
            <person name="Van Etten J."/>
            <person name="Lomsadze A."/>
            <person name="Borodovsky M."/>
        </authorList>
    </citation>
    <scope>NUCLEOTIDE SEQUENCE [LARGE SCALE GENOMIC DNA]</scope>
    <source>
        <strain evidence="2 3">C-169</strain>
    </source>
</reference>